<feature type="domain" description="MIOS-like alpha-solenoid" evidence="2">
    <location>
        <begin position="769"/>
        <end position="904"/>
    </location>
</feature>
<evidence type="ECO:0000259" key="2">
    <source>
        <dbReference type="Pfam" id="PF21719"/>
    </source>
</evidence>
<reference evidence="3 4" key="1">
    <citation type="journal article" date="2010" name="Proc. Natl. Acad. Sci. U.S.A.">
        <title>Insights into evolution of multicellular fungi from the assembled chromosomes of the mushroom Coprinopsis cinerea (Coprinus cinereus).</title>
        <authorList>
            <person name="Stajich J.E."/>
            <person name="Wilke S.K."/>
            <person name="Ahren D."/>
            <person name="Au C.H."/>
            <person name="Birren B.W."/>
            <person name="Borodovsky M."/>
            <person name="Burns C."/>
            <person name="Canback B."/>
            <person name="Casselton L.A."/>
            <person name="Cheng C.K."/>
            <person name="Deng J."/>
            <person name="Dietrich F.S."/>
            <person name="Fargo D.C."/>
            <person name="Farman M.L."/>
            <person name="Gathman A.C."/>
            <person name="Goldberg J."/>
            <person name="Guigo R."/>
            <person name="Hoegger P.J."/>
            <person name="Hooker J.B."/>
            <person name="Huggins A."/>
            <person name="James T.Y."/>
            <person name="Kamada T."/>
            <person name="Kilaru S."/>
            <person name="Kodira C."/>
            <person name="Kues U."/>
            <person name="Kupfer D."/>
            <person name="Kwan H.S."/>
            <person name="Lomsadze A."/>
            <person name="Li W."/>
            <person name="Lilly W.W."/>
            <person name="Ma L.J."/>
            <person name="Mackey A.J."/>
            <person name="Manning G."/>
            <person name="Martin F."/>
            <person name="Muraguchi H."/>
            <person name="Natvig D.O."/>
            <person name="Palmerini H."/>
            <person name="Ramesh M.A."/>
            <person name="Rehmeyer C.J."/>
            <person name="Roe B.A."/>
            <person name="Shenoy N."/>
            <person name="Stanke M."/>
            <person name="Ter-Hovhannisyan V."/>
            <person name="Tunlid A."/>
            <person name="Velagapudi R."/>
            <person name="Vision T.J."/>
            <person name="Zeng Q."/>
            <person name="Zolan M.E."/>
            <person name="Pukkila P.J."/>
        </authorList>
    </citation>
    <scope>NUCLEOTIDE SEQUENCE [LARGE SCALE GENOMIC DNA]</scope>
    <source>
        <strain evidence="4">Okayama-7 / 130 / ATCC MYA-4618 / FGSC 9003</strain>
    </source>
</reference>
<feature type="region of interest" description="Disordered" evidence="1">
    <location>
        <begin position="478"/>
        <end position="523"/>
    </location>
</feature>
<dbReference type="STRING" id="240176.A8N7U7"/>
<protein>
    <recommendedName>
        <fullName evidence="2">MIOS-like alpha-solenoid domain-containing protein</fullName>
    </recommendedName>
</protein>
<dbReference type="GO" id="GO:0005737">
    <property type="term" value="C:cytoplasm"/>
    <property type="evidence" value="ECO:0007669"/>
    <property type="project" value="TreeGrafter"/>
</dbReference>
<dbReference type="Pfam" id="PF21719">
    <property type="entry name" value="MIOS_a-sol"/>
    <property type="match status" value="1"/>
</dbReference>
<feature type="region of interest" description="Disordered" evidence="1">
    <location>
        <begin position="319"/>
        <end position="380"/>
    </location>
</feature>
<evidence type="ECO:0000313" key="3">
    <source>
        <dbReference type="EMBL" id="EAU90967.1"/>
    </source>
</evidence>
<dbReference type="GeneID" id="6007356"/>
<dbReference type="PANTHER" id="PTHR16453">
    <property type="entry name" value="WD40 DOMAIN-CONTAINING PROTEIN MIO FAMILY MEMBER"/>
    <property type="match status" value="1"/>
</dbReference>
<feature type="region of interest" description="Disordered" evidence="1">
    <location>
        <begin position="543"/>
        <end position="607"/>
    </location>
</feature>
<gene>
    <name evidence="3" type="ORF">CC1G_02354</name>
</gene>
<dbReference type="RefSeq" id="XP_001830903.1">
    <property type="nucleotide sequence ID" value="XM_001830851.1"/>
</dbReference>
<dbReference type="FunCoup" id="A8N7U7">
    <property type="interactions" value="532"/>
</dbReference>
<dbReference type="InterPro" id="IPR015943">
    <property type="entry name" value="WD40/YVTN_repeat-like_dom_sf"/>
</dbReference>
<organism evidence="3 4">
    <name type="scientific">Coprinopsis cinerea (strain Okayama-7 / 130 / ATCC MYA-4618 / FGSC 9003)</name>
    <name type="common">Inky cap fungus</name>
    <name type="synonym">Hormographiella aspergillata</name>
    <dbReference type="NCBI Taxonomy" id="240176"/>
    <lineage>
        <taxon>Eukaryota</taxon>
        <taxon>Fungi</taxon>
        <taxon>Dikarya</taxon>
        <taxon>Basidiomycota</taxon>
        <taxon>Agaricomycotina</taxon>
        <taxon>Agaricomycetes</taxon>
        <taxon>Agaricomycetidae</taxon>
        <taxon>Agaricales</taxon>
        <taxon>Agaricineae</taxon>
        <taxon>Psathyrellaceae</taxon>
        <taxon>Coprinopsis</taxon>
    </lineage>
</organism>
<dbReference type="PANTHER" id="PTHR16453:SF9">
    <property type="entry name" value="GATOR COMPLEX PROTEIN MIOS"/>
    <property type="match status" value="1"/>
</dbReference>
<dbReference type="InParanoid" id="A8N7U7"/>
<dbReference type="VEuPathDB" id="FungiDB:CC1G_02354"/>
<dbReference type="SUPFAM" id="SSF50978">
    <property type="entry name" value="WD40 repeat-like"/>
    <property type="match status" value="1"/>
</dbReference>
<dbReference type="InterPro" id="IPR037593">
    <property type="entry name" value="MIOS/Sea4"/>
</dbReference>
<comment type="caution">
    <text evidence="3">The sequence shown here is derived from an EMBL/GenBank/DDBJ whole genome shotgun (WGS) entry which is preliminary data.</text>
</comment>
<keyword evidence="4" id="KW-1185">Reference proteome</keyword>
<dbReference type="Gene3D" id="2.130.10.10">
    <property type="entry name" value="YVTN repeat-like/Quinoprotein amine dehydrogenase"/>
    <property type="match status" value="2"/>
</dbReference>
<name>A8N7U7_COPC7</name>
<dbReference type="Pfam" id="PF21720">
    <property type="entry name" value="MIOS_WD40"/>
    <property type="match status" value="1"/>
</dbReference>
<feature type="compositionally biased region" description="Basic and acidic residues" evidence="1">
    <location>
        <begin position="485"/>
        <end position="505"/>
    </location>
</feature>
<dbReference type="Proteomes" id="UP000001861">
    <property type="component" value="Unassembled WGS sequence"/>
</dbReference>
<proteinExistence type="predicted"/>
<dbReference type="OrthoDB" id="341486at2759"/>
<dbReference type="KEGG" id="cci:CC1G_02354"/>
<dbReference type="eggNOG" id="KOG1008">
    <property type="taxonomic scope" value="Eukaryota"/>
</dbReference>
<evidence type="ECO:0000256" key="1">
    <source>
        <dbReference type="SAM" id="MobiDB-lite"/>
    </source>
</evidence>
<accession>A8N7U7</accession>
<dbReference type="InterPro" id="IPR036322">
    <property type="entry name" value="WD40_repeat_dom_sf"/>
</dbReference>
<dbReference type="AlphaFoldDB" id="A8N7U7"/>
<feature type="compositionally biased region" description="Basic and acidic residues" evidence="1">
    <location>
        <begin position="331"/>
        <end position="340"/>
    </location>
</feature>
<sequence>MVLPDKRVLWHPRHENKFVVGGNSQITLYEWAAEYPEIRHITSQHDLHHLRCFAWSPDPAFDDLLAVGTSTGRVDLIRLEATKQARQSNILSSGPTVSLPVRMSRSCNALAFCAKDPNYLAVGLDKIRNDSSLIVWDIISNRANITIPGLDELNDHSHRLPSRPQPQIPRVDNRVDSRILQQHALTEVVSCVSFIPDTTHMLLAGVSHRWLRLFDLRSVTPSVTYVAAKVHGIATDPFDPHRIACYGDNSITVWDYRKLAQPLLMFSEKDATADGARLRANAAYTHVEFSNVRRGCLATLERDSSYVRFWDLAETRSWSSEGSVFGGSSDGEGKGSRDSSLRVSRRSWANLPWPTSQAQPQQPVPPRITETPGTPDRASQPAYVLADTRKTKNFTKPLASFTIVPSPTDKHPLASSVMIVNKDGDLELYQVHDTPKQTIWSSRGELAIGAGLGLKFIEGYRDEELWDEFHSDIRQASSSHARYAMSERDRASRSRSGAGRDESNIRGRASKSGHPSGSALFARDDDSFPLSGVSAQLAMKTLASSRTSKRGYSPASFRKYTYQSESRAQSRPPPTTGHGAHSTSRERHVSPGPGKRKPSGSRPRALKGVVHVIEEDISMVMRKRALKGYGLSKPWDNSNITQDDMDGESVPQCLSEVWAWVHHSRDLLCNPTPRLHGYDFSYQGLLGLWEGFQPVAPPNAHSVDDTPIATQRLLDVPGSGHSAAGFERQASRRSHSPADDLYGNWNAAISALMERRGSERSAWKPSLPTTKLHQRQLALQLCGWSLRDEELKAAVRRWEKEGKISRAACWLVFTKQYSKAMDLLMRSNDEMHQMMSGTIAALTPHNSSALKNPDLREHYSRLAVKLQDPYCRMMVIHMGVGDWTEVLEEDVIPFRERLAIAFQFLDDRTLSSYLQRVTASACQSGNIDALIVTGLTSRGLDILQAYVDRTGDVQTAAIMGSYVCPVKFQDRRVDKWLQTYRDLLDGFRLHHERVGFDIERGQLLLDAVQNGDIVSNELVPPQILIRCHYCNKPVNSTESLAAKALQKGRVWMIALAHNVPQLQSCLA</sequence>
<dbReference type="EMBL" id="AACS02000003">
    <property type="protein sequence ID" value="EAU90967.1"/>
    <property type="molecule type" value="Genomic_DNA"/>
</dbReference>
<dbReference type="GO" id="GO:1904263">
    <property type="term" value="P:positive regulation of TORC1 signaling"/>
    <property type="evidence" value="ECO:0007669"/>
    <property type="project" value="TreeGrafter"/>
</dbReference>
<evidence type="ECO:0000313" key="4">
    <source>
        <dbReference type="Proteomes" id="UP000001861"/>
    </source>
</evidence>
<dbReference type="InterPro" id="IPR049092">
    <property type="entry name" value="MIOS_a-sol"/>
</dbReference>
<dbReference type="OMA" id="YWIASYL"/>